<protein>
    <submittedName>
        <fullName evidence="4">Pilus assembly protein</fullName>
    </submittedName>
</protein>
<reference evidence="4" key="1">
    <citation type="submission" date="2020-08" db="EMBL/GenBank/DDBJ databases">
        <title>Novel species isolated from subtropical streams in China.</title>
        <authorList>
            <person name="Lu H."/>
        </authorList>
    </citation>
    <scope>NUCLEOTIDE SEQUENCE</scope>
    <source>
        <strain evidence="4">CY7W</strain>
    </source>
</reference>
<dbReference type="Pfam" id="PF13681">
    <property type="entry name" value="PilX"/>
    <property type="match status" value="1"/>
</dbReference>
<dbReference type="EMBL" id="JACOGG010000033">
    <property type="protein sequence ID" value="MBC3937141.1"/>
    <property type="molecule type" value="Genomic_DNA"/>
</dbReference>
<keyword evidence="1" id="KW-0472">Membrane</keyword>
<feature type="domain" description="PilX/PilW C-terminal" evidence="2">
    <location>
        <begin position="136"/>
        <end position="234"/>
    </location>
</feature>
<evidence type="ECO:0000259" key="2">
    <source>
        <dbReference type="Pfam" id="PF13681"/>
    </source>
</evidence>
<keyword evidence="1" id="KW-0812">Transmembrane</keyword>
<accession>A0A923I3R9</accession>
<dbReference type="Proteomes" id="UP000612361">
    <property type="component" value="Unassembled WGS sequence"/>
</dbReference>
<comment type="caution">
    <text evidence="4">The sequence shown here is derived from an EMBL/GenBank/DDBJ whole genome shotgun (WGS) entry which is preliminary data.</text>
</comment>
<feature type="transmembrane region" description="Helical" evidence="1">
    <location>
        <begin position="47"/>
        <end position="71"/>
    </location>
</feature>
<sequence>MLCRYRPRYLPSSSINELSQIMYFKDIAKRHRSNRLYRNLAKREQGAALFVSLMMLIVVLILSISMSTISLQGEKASRNDRDRQIALMAAEAALKDAEMDIDPQTAIAGSRADTFDPKSNLFFEAGCATGDGNLYQGMCLPAAQGQTPVWFVIDLASDASGSASVKFGRFTGQTMVTGKSSFPVKLPRYIIEAVQDLEAGRKADEQTKYLFRITAIGFGSNPNTQVVLQSFYRKAEKS</sequence>
<evidence type="ECO:0000256" key="1">
    <source>
        <dbReference type="SAM" id="Phobius"/>
    </source>
</evidence>
<organism evidence="4 5">
    <name type="scientific">Undibacterium rugosum</name>
    <dbReference type="NCBI Taxonomy" id="2762291"/>
    <lineage>
        <taxon>Bacteria</taxon>
        <taxon>Pseudomonadati</taxon>
        <taxon>Pseudomonadota</taxon>
        <taxon>Betaproteobacteria</taxon>
        <taxon>Burkholderiales</taxon>
        <taxon>Oxalobacteraceae</taxon>
        <taxon>Undibacterium</taxon>
    </lineage>
</organism>
<feature type="domain" description="Type 4 fimbrial biogenesis protein PilX N-terminal" evidence="3">
    <location>
        <begin position="45"/>
        <end position="95"/>
    </location>
</feature>
<keyword evidence="5" id="KW-1185">Reference proteome</keyword>
<dbReference type="InterPro" id="IPR025746">
    <property type="entry name" value="PilX_N_dom"/>
</dbReference>
<gene>
    <name evidence="4" type="ORF">H8K47_17425</name>
</gene>
<dbReference type="InterPro" id="IPR025205">
    <property type="entry name" value="PilX/PilW_C"/>
</dbReference>
<dbReference type="RefSeq" id="WP_186882649.1">
    <property type="nucleotide sequence ID" value="NZ_JACOGG010000033.1"/>
</dbReference>
<name>A0A923I3R9_9BURK</name>
<keyword evidence="1" id="KW-1133">Transmembrane helix</keyword>
<proteinExistence type="predicted"/>
<dbReference type="AlphaFoldDB" id="A0A923I3R9"/>
<evidence type="ECO:0000313" key="4">
    <source>
        <dbReference type="EMBL" id="MBC3937141.1"/>
    </source>
</evidence>
<evidence type="ECO:0000313" key="5">
    <source>
        <dbReference type="Proteomes" id="UP000612361"/>
    </source>
</evidence>
<dbReference type="Pfam" id="PF14341">
    <property type="entry name" value="PilX_N"/>
    <property type="match status" value="1"/>
</dbReference>
<evidence type="ECO:0000259" key="3">
    <source>
        <dbReference type="Pfam" id="PF14341"/>
    </source>
</evidence>